<dbReference type="InterPro" id="IPR038731">
    <property type="entry name" value="RgtA/B/C-like"/>
</dbReference>
<dbReference type="Pfam" id="PF13231">
    <property type="entry name" value="PMT_2"/>
    <property type="match status" value="1"/>
</dbReference>
<evidence type="ECO:0000256" key="5">
    <source>
        <dbReference type="ARBA" id="ARBA00022692"/>
    </source>
</evidence>
<protein>
    <submittedName>
        <fullName evidence="10">Dolichyl-phosphate-mannose-protein mannosyltransferase</fullName>
    </submittedName>
</protein>
<dbReference type="PANTHER" id="PTHR33908">
    <property type="entry name" value="MANNOSYLTRANSFERASE YKCB-RELATED"/>
    <property type="match status" value="1"/>
</dbReference>
<keyword evidence="5 8" id="KW-0812">Transmembrane</keyword>
<evidence type="ECO:0000259" key="9">
    <source>
        <dbReference type="Pfam" id="PF13231"/>
    </source>
</evidence>
<dbReference type="GO" id="GO:0016763">
    <property type="term" value="F:pentosyltransferase activity"/>
    <property type="evidence" value="ECO:0007669"/>
    <property type="project" value="TreeGrafter"/>
</dbReference>
<dbReference type="GO" id="GO:0005886">
    <property type="term" value="C:plasma membrane"/>
    <property type="evidence" value="ECO:0007669"/>
    <property type="project" value="UniProtKB-SubCell"/>
</dbReference>
<evidence type="ECO:0000313" key="10">
    <source>
        <dbReference type="EMBL" id="TDN53681.1"/>
    </source>
</evidence>
<organism evidence="10 11">
    <name type="scientific">Azoarcus indigens</name>
    <dbReference type="NCBI Taxonomy" id="29545"/>
    <lineage>
        <taxon>Bacteria</taxon>
        <taxon>Pseudomonadati</taxon>
        <taxon>Pseudomonadota</taxon>
        <taxon>Betaproteobacteria</taxon>
        <taxon>Rhodocyclales</taxon>
        <taxon>Zoogloeaceae</taxon>
        <taxon>Azoarcus</taxon>
    </lineage>
</organism>
<evidence type="ECO:0000256" key="4">
    <source>
        <dbReference type="ARBA" id="ARBA00022679"/>
    </source>
</evidence>
<dbReference type="Proteomes" id="UP000295129">
    <property type="component" value="Unassembled WGS sequence"/>
</dbReference>
<feature type="transmembrane region" description="Helical" evidence="8">
    <location>
        <begin position="109"/>
        <end position="129"/>
    </location>
</feature>
<gene>
    <name evidence="10" type="ORF">C7389_10433</name>
</gene>
<evidence type="ECO:0000256" key="8">
    <source>
        <dbReference type="SAM" id="Phobius"/>
    </source>
</evidence>
<evidence type="ECO:0000256" key="7">
    <source>
        <dbReference type="ARBA" id="ARBA00023136"/>
    </source>
</evidence>
<feature type="transmembrane region" description="Helical" evidence="8">
    <location>
        <begin position="243"/>
        <end position="262"/>
    </location>
</feature>
<dbReference type="GO" id="GO:0009103">
    <property type="term" value="P:lipopolysaccharide biosynthetic process"/>
    <property type="evidence" value="ECO:0007669"/>
    <property type="project" value="UniProtKB-ARBA"/>
</dbReference>
<keyword evidence="6 8" id="KW-1133">Transmembrane helix</keyword>
<keyword evidence="3 10" id="KW-0328">Glycosyltransferase</keyword>
<comment type="subcellular location">
    <subcellularLocation>
        <location evidence="1">Cell membrane</location>
        <topology evidence="1">Multi-pass membrane protein</topology>
    </subcellularLocation>
</comment>
<dbReference type="EMBL" id="SNVV01000004">
    <property type="protein sequence ID" value="TDN53681.1"/>
    <property type="molecule type" value="Genomic_DNA"/>
</dbReference>
<name>A0A4R6E700_9RHOO</name>
<feature type="transmembrane region" description="Helical" evidence="8">
    <location>
        <begin position="191"/>
        <end position="223"/>
    </location>
</feature>
<feature type="transmembrane region" description="Helical" evidence="8">
    <location>
        <begin position="312"/>
        <end position="332"/>
    </location>
</feature>
<evidence type="ECO:0000256" key="3">
    <source>
        <dbReference type="ARBA" id="ARBA00022676"/>
    </source>
</evidence>
<evidence type="ECO:0000256" key="2">
    <source>
        <dbReference type="ARBA" id="ARBA00022475"/>
    </source>
</evidence>
<feature type="transmembrane region" description="Helical" evidence="8">
    <location>
        <begin position="344"/>
        <end position="362"/>
    </location>
</feature>
<dbReference type="InterPro" id="IPR050297">
    <property type="entry name" value="LipidA_mod_glycosyltrf_83"/>
</dbReference>
<reference evidence="10 11" key="1">
    <citation type="submission" date="2019-03" db="EMBL/GenBank/DDBJ databases">
        <title>Genomic Encyclopedia of Type Strains, Phase IV (KMG-IV): sequencing the most valuable type-strain genomes for metagenomic binning, comparative biology and taxonomic classification.</title>
        <authorList>
            <person name="Goeker M."/>
        </authorList>
    </citation>
    <scope>NUCLEOTIDE SEQUENCE [LARGE SCALE GENOMIC DNA]</scope>
    <source>
        <strain evidence="10 11">DSM 12121</strain>
    </source>
</reference>
<accession>A0A4R6E700</accession>
<keyword evidence="7 8" id="KW-0472">Membrane</keyword>
<keyword evidence="2" id="KW-1003">Cell membrane</keyword>
<evidence type="ECO:0000256" key="1">
    <source>
        <dbReference type="ARBA" id="ARBA00004651"/>
    </source>
</evidence>
<keyword evidence="11" id="KW-1185">Reference proteome</keyword>
<dbReference type="PANTHER" id="PTHR33908:SF11">
    <property type="entry name" value="MEMBRANE PROTEIN"/>
    <property type="match status" value="1"/>
</dbReference>
<evidence type="ECO:0000313" key="11">
    <source>
        <dbReference type="Proteomes" id="UP000295129"/>
    </source>
</evidence>
<comment type="caution">
    <text evidence="10">The sequence shown here is derived from an EMBL/GenBank/DDBJ whole genome shotgun (WGS) entry which is preliminary data.</text>
</comment>
<keyword evidence="4 10" id="KW-0808">Transferase</keyword>
<feature type="transmembrane region" description="Helical" evidence="8">
    <location>
        <begin position="400"/>
        <end position="420"/>
    </location>
</feature>
<feature type="transmembrane region" description="Helical" evidence="8">
    <location>
        <begin position="136"/>
        <end position="156"/>
    </location>
</feature>
<feature type="domain" description="Glycosyltransferase RgtA/B/C/D-like" evidence="9">
    <location>
        <begin position="114"/>
        <end position="221"/>
    </location>
</feature>
<dbReference type="AlphaFoldDB" id="A0A4R6E700"/>
<feature type="transmembrane region" description="Helical" evidence="8">
    <location>
        <begin position="25"/>
        <end position="45"/>
    </location>
</feature>
<evidence type="ECO:0000256" key="6">
    <source>
        <dbReference type="ARBA" id="ARBA00022989"/>
    </source>
</evidence>
<sequence length="549" mass="59521">MSRSGEATAGTLAPAARAFALSPAWALRLAMGLLAAAGLFALLAFRHYGISNDEEVQHVYGRLLLDFYTSGFADHSAFAYKNLYLYGGLFDLIAAGLERLFPAMNVWDLRHLLSAGFGLGGALGTWLLARRLAGEWAGLGALVLLLATGAWTGAMFTHTKDVPFAATMVWSLYFTVRVLESLPRPALRDVLGLGFALGCAFGLRVGAVFAVFYLGVGLMAWAWMGAADLRSRGGLLLRAAQGLWPAVLLAFALMALCWPWSVMAPENLYTAMTTFSHFSFQLTTILDGEVMKNGDVPGTYLAHYLLVRLPELFLIGISLAALAGVRALPGLLVSAQARGEALRWLPVVLAAGFPLAYTLLAAPPLYNGIRHFTFLLPPLAVLGGAGLAAAWRWAQPWPRGRLLALGACAVLALGHAINLARLHPYEYVAYNSIAGGLHGTQDRWEQDYWAATVKELVADLRTRVSREGGQTRPYLVAVCAEPLQAAAWLDARFQVTTDWRAADFFISPTHMDCHTAMQGRIVGEVVREGVELGVLRDRRGLADDERIPR</sequence>
<proteinExistence type="predicted"/>
<feature type="transmembrane region" description="Helical" evidence="8">
    <location>
        <begin position="374"/>
        <end position="394"/>
    </location>
</feature>
<dbReference type="RefSeq" id="WP_425455560.1">
    <property type="nucleotide sequence ID" value="NZ_SNVV01000004.1"/>
</dbReference>